<proteinExistence type="predicted"/>
<feature type="compositionally biased region" description="Polar residues" evidence="1">
    <location>
        <begin position="239"/>
        <end position="249"/>
    </location>
</feature>
<accession>A0ABS8T0P6</accession>
<dbReference type="Proteomes" id="UP000823775">
    <property type="component" value="Unassembled WGS sequence"/>
</dbReference>
<feature type="region of interest" description="Disordered" evidence="1">
    <location>
        <begin position="198"/>
        <end position="249"/>
    </location>
</feature>
<comment type="caution">
    <text evidence="2">The sequence shown here is derived from an EMBL/GenBank/DDBJ whole genome shotgun (WGS) entry which is preliminary data.</text>
</comment>
<gene>
    <name evidence="2" type="ORF">HAX54_052156</name>
</gene>
<evidence type="ECO:0000313" key="3">
    <source>
        <dbReference type="Proteomes" id="UP000823775"/>
    </source>
</evidence>
<name>A0ABS8T0P6_DATST</name>
<evidence type="ECO:0000313" key="2">
    <source>
        <dbReference type="EMBL" id="MCD7464117.1"/>
    </source>
</evidence>
<keyword evidence="3" id="KW-1185">Reference proteome</keyword>
<evidence type="ECO:0000256" key="1">
    <source>
        <dbReference type="SAM" id="MobiDB-lite"/>
    </source>
</evidence>
<reference evidence="2 3" key="1">
    <citation type="journal article" date="2021" name="BMC Genomics">
        <title>Datura genome reveals duplications of psychoactive alkaloid biosynthetic genes and high mutation rate following tissue culture.</title>
        <authorList>
            <person name="Rajewski A."/>
            <person name="Carter-House D."/>
            <person name="Stajich J."/>
            <person name="Litt A."/>
        </authorList>
    </citation>
    <scope>NUCLEOTIDE SEQUENCE [LARGE SCALE GENOMIC DNA]</scope>
    <source>
        <strain evidence="2">AR-01</strain>
    </source>
</reference>
<dbReference type="EMBL" id="JACEIK010000941">
    <property type="protein sequence ID" value="MCD7464117.1"/>
    <property type="molecule type" value="Genomic_DNA"/>
</dbReference>
<protein>
    <submittedName>
        <fullName evidence="2">Uncharacterized protein</fullName>
    </submittedName>
</protein>
<organism evidence="2 3">
    <name type="scientific">Datura stramonium</name>
    <name type="common">Jimsonweed</name>
    <name type="synonym">Common thornapple</name>
    <dbReference type="NCBI Taxonomy" id="4076"/>
    <lineage>
        <taxon>Eukaryota</taxon>
        <taxon>Viridiplantae</taxon>
        <taxon>Streptophyta</taxon>
        <taxon>Embryophyta</taxon>
        <taxon>Tracheophyta</taxon>
        <taxon>Spermatophyta</taxon>
        <taxon>Magnoliopsida</taxon>
        <taxon>eudicotyledons</taxon>
        <taxon>Gunneridae</taxon>
        <taxon>Pentapetalae</taxon>
        <taxon>asterids</taxon>
        <taxon>lamiids</taxon>
        <taxon>Solanales</taxon>
        <taxon>Solanaceae</taxon>
        <taxon>Solanoideae</taxon>
        <taxon>Datureae</taxon>
        <taxon>Datura</taxon>
    </lineage>
</organism>
<sequence>MREIYVAGLATTAGGTIKRGIFEEVQIRSSDLIELLEIKDLFDHYKLGWMSESSGKYSLTMIREFHIAATLIKMRKKGKLAWLCRDARWPILPIVDQIVQDSHIQDICKDNTTAIPSSAPTTAVRPPTAVLAFVFTQKNLASLARRTEKNEKQIDLLAQQLKPFVAKSIAATVSPIHKAASTVPLFDMPVALVSEDPHDERLAPESTEHSGDQGPEGESQIVIGASRTTGAVTMEVVPTTPTSISRTDA</sequence>
<feature type="compositionally biased region" description="Basic and acidic residues" evidence="1">
    <location>
        <begin position="198"/>
        <end position="211"/>
    </location>
</feature>